<comment type="subcellular location">
    <subcellularLocation>
        <location evidence="2">Cytoplasm</location>
    </subcellularLocation>
    <subcellularLocation>
        <location evidence="1">Nucleus speckle</location>
    </subcellularLocation>
</comment>
<feature type="compositionally biased region" description="Basic and acidic residues" evidence="7">
    <location>
        <begin position="245"/>
        <end position="254"/>
    </location>
</feature>
<feature type="compositionally biased region" description="Pro residues" evidence="7">
    <location>
        <begin position="255"/>
        <end position="268"/>
    </location>
</feature>
<dbReference type="InterPro" id="IPR036638">
    <property type="entry name" value="HLH_DNA-bd_sf"/>
</dbReference>
<dbReference type="PANTHER" id="PTHR19290:SF102">
    <property type="entry name" value="TRANSCRIPTION FACTOR ATOH8"/>
    <property type="match status" value="1"/>
</dbReference>
<dbReference type="SMART" id="SM00353">
    <property type="entry name" value="HLH"/>
    <property type="match status" value="1"/>
</dbReference>
<feature type="region of interest" description="Disordered" evidence="7">
    <location>
        <begin position="213"/>
        <end position="296"/>
    </location>
</feature>
<protein>
    <submittedName>
        <fullName evidence="9">Putative bhlh factor math6 atoh8 protein bhlh transcription factor</fullName>
    </submittedName>
</protein>
<dbReference type="FunFam" id="4.10.280.10:FF:000052">
    <property type="entry name" value="Protein atonal homolog 8"/>
    <property type="match status" value="1"/>
</dbReference>
<feature type="region of interest" description="Disordered" evidence="7">
    <location>
        <begin position="41"/>
        <end position="67"/>
    </location>
</feature>
<dbReference type="PROSITE" id="PS50888">
    <property type="entry name" value="BHLH"/>
    <property type="match status" value="1"/>
</dbReference>
<dbReference type="CDD" id="cd11421">
    <property type="entry name" value="bHLH_TS_ATOH8"/>
    <property type="match status" value="1"/>
</dbReference>
<evidence type="ECO:0000256" key="3">
    <source>
        <dbReference type="ARBA" id="ARBA00023015"/>
    </source>
</evidence>
<dbReference type="GO" id="GO:0046983">
    <property type="term" value="F:protein dimerization activity"/>
    <property type="evidence" value="ECO:0007669"/>
    <property type="project" value="InterPro"/>
</dbReference>
<dbReference type="SUPFAM" id="SSF47459">
    <property type="entry name" value="HLH, helix-loop-helix DNA-binding domain"/>
    <property type="match status" value="1"/>
</dbReference>
<reference evidence="9" key="1">
    <citation type="journal article" date="2014" name="Insect Biochem. Mol. Biol.">
        <title>An insight into the sialome of the frog biting fly, Corethrella appendiculata.</title>
        <authorList>
            <person name="Ribeiro J.M.C."/>
            <person name="Chagas A.C."/>
            <person name="Pham V.M."/>
            <person name="Lounibos L.P."/>
            <person name="Calvo E."/>
        </authorList>
    </citation>
    <scope>NUCLEOTIDE SEQUENCE</scope>
    <source>
        <tissue evidence="9">Salivary glands</tissue>
    </source>
</reference>
<keyword evidence="3" id="KW-0805">Transcription regulation</keyword>
<dbReference type="InterPro" id="IPR032660">
    <property type="entry name" value="ATOH8_bHLH"/>
</dbReference>
<name>U5ETQ4_9DIPT</name>
<dbReference type="GO" id="GO:0070888">
    <property type="term" value="F:E-box binding"/>
    <property type="evidence" value="ECO:0007669"/>
    <property type="project" value="TreeGrafter"/>
</dbReference>
<keyword evidence="6" id="KW-0539">Nucleus</keyword>
<feature type="compositionally biased region" description="Basic and acidic residues" evidence="7">
    <location>
        <begin position="46"/>
        <end position="57"/>
    </location>
</feature>
<dbReference type="GO" id="GO:0005737">
    <property type="term" value="C:cytoplasm"/>
    <property type="evidence" value="ECO:0007669"/>
    <property type="project" value="UniProtKB-SubCell"/>
</dbReference>
<evidence type="ECO:0000256" key="5">
    <source>
        <dbReference type="ARBA" id="ARBA00023163"/>
    </source>
</evidence>
<keyword evidence="4" id="KW-0238">DNA-binding</keyword>
<dbReference type="GO" id="GO:0045944">
    <property type="term" value="P:positive regulation of transcription by RNA polymerase II"/>
    <property type="evidence" value="ECO:0007669"/>
    <property type="project" value="TreeGrafter"/>
</dbReference>
<keyword evidence="5" id="KW-0804">Transcription</keyword>
<evidence type="ECO:0000259" key="8">
    <source>
        <dbReference type="PROSITE" id="PS50888"/>
    </source>
</evidence>
<feature type="compositionally biased region" description="Low complexity" evidence="7">
    <location>
        <begin position="269"/>
        <end position="281"/>
    </location>
</feature>
<evidence type="ECO:0000313" key="9">
    <source>
        <dbReference type="EMBL" id="JAB55615.1"/>
    </source>
</evidence>
<feature type="compositionally biased region" description="Low complexity" evidence="7">
    <location>
        <begin position="213"/>
        <end position="240"/>
    </location>
</feature>
<organism evidence="9">
    <name type="scientific">Corethrella appendiculata</name>
    <dbReference type="NCBI Taxonomy" id="1370023"/>
    <lineage>
        <taxon>Eukaryota</taxon>
        <taxon>Metazoa</taxon>
        <taxon>Ecdysozoa</taxon>
        <taxon>Arthropoda</taxon>
        <taxon>Hexapoda</taxon>
        <taxon>Insecta</taxon>
        <taxon>Pterygota</taxon>
        <taxon>Neoptera</taxon>
        <taxon>Endopterygota</taxon>
        <taxon>Diptera</taxon>
        <taxon>Nematocera</taxon>
        <taxon>Culicoidea</taxon>
        <taxon>Chaoboridae</taxon>
        <taxon>Corethrella</taxon>
    </lineage>
</organism>
<evidence type="ECO:0000256" key="2">
    <source>
        <dbReference type="ARBA" id="ARBA00004496"/>
    </source>
</evidence>
<evidence type="ECO:0000256" key="4">
    <source>
        <dbReference type="ARBA" id="ARBA00023125"/>
    </source>
</evidence>
<feature type="compositionally biased region" description="Basic and acidic residues" evidence="7">
    <location>
        <begin position="287"/>
        <end position="296"/>
    </location>
</feature>
<evidence type="ECO:0000256" key="1">
    <source>
        <dbReference type="ARBA" id="ARBA00004324"/>
    </source>
</evidence>
<dbReference type="InterPro" id="IPR011598">
    <property type="entry name" value="bHLH_dom"/>
</dbReference>
<dbReference type="GO" id="GO:0016607">
    <property type="term" value="C:nuclear speck"/>
    <property type="evidence" value="ECO:0007669"/>
    <property type="project" value="UniProtKB-SubCell"/>
</dbReference>
<dbReference type="Gene3D" id="4.10.280.10">
    <property type="entry name" value="Helix-loop-helix DNA-binding domain"/>
    <property type="match status" value="1"/>
</dbReference>
<feature type="domain" description="BHLH" evidence="8">
    <location>
        <begin position="290"/>
        <end position="342"/>
    </location>
</feature>
<evidence type="ECO:0000256" key="6">
    <source>
        <dbReference type="ARBA" id="ARBA00023242"/>
    </source>
</evidence>
<accession>U5ETQ4</accession>
<evidence type="ECO:0000256" key="7">
    <source>
        <dbReference type="SAM" id="MobiDB-lite"/>
    </source>
</evidence>
<dbReference type="GO" id="GO:0009653">
    <property type="term" value="P:anatomical structure morphogenesis"/>
    <property type="evidence" value="ECO:0007669"/>
    <property type="project" value="TreeGrafter"/>
</dbReference>
<dbReference type="AlphaFoldDB" id="U5ETQ4"/>
<dbReference type="Pfam" id="PF00010">
    <property type="entry name" value="HLH"/>
    <property type="match status" value="1"/>
</dbReference>
<sequence length="382" mass="42760">MNTLAKMYPKLSAAELSAIILKGTTLSTLIERDAGFCSGSSEHEDDMMLDHHSRDGLHSPTDASEDSVEVKITPILKNKRKSSEPSRVISDSDLILGPLKKRIRFEEESKLESHLHQHHLHHPHQSEHLQTTLNNSHFRPWARANLQHSGNNDSEDFVVNTATTTVPQLPTIKYQNPADLLIRHPGVTTLHRALTIKPLEQLQQLQHQQQQQPLALITKKSSTSTSTATSTSPSTSVTKKLNNRKFLEKSHHPEPPSLAPPLPPPGPKPTSSSPITKQTPPRNYKNMTRERRIEANARERTRVHTISAAYDKLRKAIPAYSNTQKLSKLSILRIACSYILTLSRIAGEDYSADSSEPTIDECVESVTKTIQTEGKLRKKKED</sequence>
<dbReference type="InterPro" id="IPR050359">
    <property type="entry name" value="bHLH_transcription_factors"/>
</dbReference>
<dbReference type="GO" id="GO:0003700">
    <property type="term" value="F:DNA-binding transcription factor activity"/>
    <property type="evidence" value="ECO:0007669"/>
    <property type="project" value="InterPro"/>
</dbReference>
<dbReference type="PANTHER" id="PTHR19290">
    <property type="entry name" value="BASIC HELIX-LOOP-HELIX PROTEIN NEUROGENIN-RELATED"/>
    <property type="match status" value="1"/>
</dbReference>
<dbReference type="EMBL" id="GANO01004256">
    <property type="protein sequence ID" value="JAB55615.1"/>
    <property type="molecule type" value="mRNA"/>
</dbReference>
<proteinExistence type="evidence at transcript level"/>